<dbReference type="AlphaFoldDB" id="A0A3N1MA85"/>
<dbReference type="Pfam" id="PF17746">
    <property type="entry name" value="SfsA_N"/>
    <property type="match status" value="1"/>
</dbReference>
<dbReference type="Pfam" id="PF03749">
    <property type="entry name" value="SfsA"/>
    <property type="match status" value="1"/>
</dbReference>
<evidence type="ECO:0000256" key="1">
    <source>
        <dbReference type="HAMAP-Rule" id="MF_00095"/>
    </source>
</evidence>
<dbReference type="EMBL" id="RJKX01000013">
    <property type="protein sequence ID" value="ROP99974.1"/>
    <property type="molecule type" value="Genomic_DNA"/>
</dbReference>
<dbReference type="RefSeq" id="WP_123689302.1">
    <property type="nucleotide sequence ID" value="NZ_AP019700.1"/>
</dbReference>
<evidence type="ECO:0000259" key="3">
    <source>
        <dbReference type="Pfam" id="PF17746"/>
    </source>
</evidence>
<dbReference type="Gene3D" id="2.40.50.580">
    <property type="match status" value="1"/>
</dbReference>
<feature type="domain" description="Sugar fermentation stimulation protein C-terminal" evidence="2">
    <location>
        <begin position="83"/>
        <end position="226"/>
    </location>
</feature>
<dbReference type="Proteomes" id="UP000278222">
    <property type="component" value="Unassembled WGS sequence"/>
</dbReference>
<dbReference type="GO" id="GO:0003677">
    <property type="term" value="F:DNA binding"/>
    <property type="evidence" value="ECO:0007669"/>
    <property type="project" value="InterPro"/>
</dbReference>
<reference evidence="4 5" key="1">
    <citation type="submission" date="2018-11" db="EMBL/GenBank/DDBJ databases">
        <title>Genomic Encyclopedia of Type Strains, Phase IV (KMG-IV): sequencing the most valuable type-strain genomes for metagenomic binning, comparative biology and taxonomic classification.</title>
        <authorList>
            <person name="Goeker M."/>
        </authorList>
    </citation>
    <scope>NUCLEOTIDE SEQUENCE [LARGE SCALE GENOMIC DNA]</scope>
    <source>
        <strain evidence="4 5">DSM 5900</strain>
    </source>
</reference>
<keyword evidence="5" id="KW-1185">Reference proteome</keyword>
<protein>
    <recommendedName>
        <fullName evidence="1">Sugar fermentation stimulation protein homolog</fullName>
    </recommendedName>
</protein>
<dbReference type="Gene3D" id="3.40.1350.60">
    <property type="match status" value="1"/>
</dbReference>
<sequence length="243" mass="26735">MRFPLPLVPATLLRRYKRFLADVQLADGREVTVHCPNPGAMLGMARPLARIWLSPATAPGRKLPFGWELEEVDGHLVGIHTGHPNILLAEAVAAGRIAELAGYGTARREVAYGRNSRIDLLLTQPGFQDEPGRPPCWVEVKNVHLRRGDRAEFPDCVTLRGAKHLEELGDRVEAGDRAVMVYVVQRGDCRGFAIAGDLDPGYARALVRARARGVEILCYYCDVRTDGIEIARPLPLMLDAPGC</sequence>
<gene>
    <name evidence="1" type="primary">sfsA</name>
    <name evidence="4" type="ORF">EDC65_1769</name>
</gene>
<dbReference type="PANTHER" id="PTHR30545:SF2">
    <property type="entry name" value="SUGAR FERMENTATION STIMULATION PROTEIN A"/>
    <property type="match status" value="1"/>
</dbReference>
<dbReference type="InterPro" id="IPR040452">
    <property type="entry name" value="SfsA_C"/>
</dbReference>
<comment type="similarity">
    <text evidence="1">Belongs to the SfsA family.</text>
</comment>
<dbReference type="InterPro" id="IPR041465">
    <property type="entry name" value="SfsA_N"/>
</dbReference>
<dbReference type="HAMAP" id="MF_00095">
    <property type="entry name" value="SfsA"/>
    <property type="match status" value="1"/>
</dbReference>
<feature type="domain" description="SfsA N-terminal OB" evidence="3">
    <location>
        <begin position="13"/>
        <end position="79"/>
    </location>
</feature>
<dbReference type="OrthoDB" id="9802365at2"/>
<dbReference type="NCBIfam" id="TIGR00230">
    <property type="entry name" value="sfsA"/>
    <property type="match status" value="1"/>
</dbReference>
<dbReference type="CDD" id="cd22359">
    <property type="entry name" value="SfsA-like_bacterial"/>
    <property type="match status" value="1"/>
</dbReference>
<evidence type="ECO:0000313" key="5">
    <source>
        <dbReference type="Proteomes" id="UP000278222"/>
    </source>
</evidence>
<evidence type="ECO:0000313" key="4">
    <source>
        <dbReference type="EMBL" id="ROP99974.1"/>
    </source>
</evidence>
<name>A0A3N1MA85_9PROT</name>
<comment type="caution">
    <text evidence="4">The sequence shown here is derived from an EMBL/GenBank/DDBJ whole genome shotgun (WGS) entry which is preliminary data.</text>
</comment>
<dbReference type="InterPro" id="IPR005224">
    <property type="entry name" value="SfsA"/>
</dbReference>
<organism evidence="4 5">
    <name type="scientific">Stella humosa</name>
    <dbReference type="NCBI Taxonomy" id="94"/>
    <lineage>
        <taxon>Bacteria</taxon>
        <taxon>Pseudomonadati</taxon>
        <taxon>Pseudomonadota</taxon>
        <taxon>Alphaproteobacteria</taxon>
        <taxon>Rhodospirillales</taxon>
        <taxon>Stellaceae</taxon>
        <taxon>Stella</taxon>
    </lineage>
</organism>
<evidence type="ECO:0000259" key="2">
    <source>
        <dbReference type="Pfam" id="PF03749"/>
    </source>
</evidence>
<accession>A0A3N1MA85</accession>
<proteinExistence type="inferred from homology"/>
<dbReference type="PANTHER" id="PTHR30545">
    <property type="entry name" value="SUGAR FERMENTATION STIMULATION PROTEIN A"/>
    <property type="match status" value="1"/>
</dbReference>